<keyword evidence="2" id="KW-1185">Reference proteome</keyword>
<reference evidence="1" key="1">
    <citation type="submission" date="2022-12" db="EMBL/GenBank/DDBJ databases">
        <authorList>
            <person name="Webb A."/>
        </authorList>
    </citation>
    <scope>NUCLEOTIDE SEQUENCE</scope>
    <source>
        <strain evidence="1">Hp1</strain>
    </source>
</reference>
<evidence type="ECO:0000313" key="1">
    <source>
        <dbReference type="EMBL" id="CAI5735827.1"/>
    </source>
</evidence>
<protein>
    <submittedName>
        <fullName evidence="1">Uncharacterized protein</fullName>
    </submittedName>
</protein>
<gene>
    <name evidence="1" type="ORF">HBR001_LOCUS6617</name>
</gene>
<dbReference type="Proteomes" id="UP001162031">
    <property type="component" value="Unassembled WGS sequence"/>
</dbReference>
<comment type="caution">
    <text evidence="1">The sequence shown here is derived from an EMBL/GenBank/DDBJ whole genome shotgun (WGS) entry which is preliminary data.</text>
</comment>
<sequence>MQQEHLKSLVLFYIKCVGAKGPFLADDGEADTLDPNDRHVSTSKKFAAGLVEVKSFIDDQGSFVPEILATMDDGEVRDVVENVATLFINTINGIDEIVAERDPNNRGVNSEDSKLPPVAPYDLVLIRNSEFSAIVRSQKERLLAR</sequence>
<dbReference type="PANTHER" id="PTHR37067">
    <property type="entry name" value="PX DOMAIN-CONTAINING PROTEIN"/>
    <property type="match status" value="1"/>
</dbReference>
<accession>A0AAV0UFS4</accession>
<organism evidence="1 2">
    <name type="scientific">Hyaloperonospora brassicae</name>
    <name type="common">Brassica downy mildew</name>
    <name type="synonym">Peronospora brassicae</name>
    <dbReference type="NCBI Taxonomy" id="162125"/>
    <lineage>
        <taxon>Eukaryota</taxon>
        <taxon>Sar</taxon>
        <taxon>Stramenopiles</taxon>
        <taxon>Oomycota</taxon>
        <taxon>Peronosporomycetes</taxon>
        <taxon>Peronosporales</taxon>
        <taxon>Peronosporaceae</taxon>
        <taxon>Hyaloperonospora</taxon>
    </lineage>
</organism>
<proteinExistence type="predicted"/>
<dbReference type="EMBL" id="CANTFL010001287">
    <property type="protein sequence ID" value="CAI5735827.1"/>
    <property type="molecule type" value="Genomic_DNA"/>
</dbReference>
<name>A0AAV0UFS4_HYABA</name>
<dbReference type="AlphaFoldDB" id="A0AAV0UFS4"/>
<dbReference type="PANTHER" id="PTHR37067:SF3">
    <property type="entry name" value="PX DOMAIN-CONTAINING PROTEIN"/>
    <property type="match status" value="1"/>
</dbReference>
<evidence type="ECO:0000313" key="2">
    <source>
        <dbReference type="Proteomes" id="UP001162031"/>
    </source>
</evidence>